<dbReference type="Proteomes" id="UP001187343">
    <property type="component" value="Unassembled WGS sequence"/>
</dbReference>
<proteinExistence type="predicted"/>
<comment type="caution">
    <text evidence="2">The sequence shown here is derived from an EMBL/GenBank/DDBJ whole genome shotgun (WGS) entry which is preliminary data.</text>
</comment>
<name>A0AA88Q1N3_9TELE</name>
<keyword evidence="3" id="KW-1185">Reference proteome</keyword>
<dbReference type="EMBL" id="JAUYZG010000007">
    <property type="protein sequence ID" value="KAK2902930.1"/>
    <property type="molecule type" value="Genomic_DNA"/>
</dbReference>
<organism evidence="2 3">
    <name type="scientific">Cirrhinus molitorella</name>
    <name type="common">mud carp</name>
    <dbReference type="NCBI Taxonomy" id="172907"/>
    <lineage>
        <taxon>Eukaryota</taxon>
        <taxon>Metazoa</taxon>
        <taxon>Chordata</taxon>
        <taxon>Craniata</taxon>
        <taxon>Vertebrata</taxon>
        <taxon>Euteleostomi</taxon>
        <taxon>Actinopterygii</taxon>
        <taxon>Neopterygii</taxon>
        <taxon>Teleostei</taxon>
        <taxon>Ostariophysi</taxon>
        <taxon>Cypriniformes</taxon>
        <taxon>Cyprinidae</taxon>
        <taxon>Labeoninae</taxon>
        <taxon>Labeonini</taxon>
        <taxon>Cirrhinus</taxon>
    </lineage>
</organism>
<gene>
    <name evidence="2" type="ORF">Q8A67_007643</name>
</gene>
<feature type="compositionally biased region" description="Polar residues" evidence="1">
    <location>
        <begin position="1"/>
        <end position="14"/>
    </location>
</feature>
<accession>A0AA88Q1N3</accession>
<feature type="region of interest" description="Disordered" evidence="1">
    <location>
        <begin position="1"/>
        <end position="46"/>
    </location>
</feature>
<evidence type="ECO:0000313" key="3">
    <source>
        <dbReference type="Proteomes" id="UP001187343"/>
    </source>
</evidence>
<dbReference type="AlphaFoldDB" id="A0AA88Q1N3"/>
<evidence type="ECO:0000313" key="2">
    <source>
        <dbReference type="EMBL" id="KAK2902930.1"/>
    </source>
</evidence>
<feature type="compositionally biased region" description="Basic and acidic residues" evidence="1">
    <location>
        <begin position="15"/>
        <end position="27"/>
    </location>
</feature>
<sequence length="73" mass="7625">MKSSSYPCLSSTQKAGEDSQRRREGLRGDTTTGEGGRGSSEGLFSDFKHRVAVQKIPAALSPSEGPAVSGRAV</sequence>
<evidence type="ECO:0000256" key="1">
    <source>
        <dbReference type="SAM" id="MobiDB-lite"/>
    </source>
</evidence>
<reference evidence="2" key="1">
    <citation type="submission" date="2023-08" db="EMBL/GenBank/DDBJ databases">
        <title>Chromosome-level Genome Assembly of mud carp (Cirrhinus molitorella).</title>
        <authorList>
            <person name="Liu H."/>
        </authorList>
    </citation>
    <scope>NUCLEOTIDE SEQUENCE</scope>
    <source>
        <strain evidence="2">Prfri</strain>
        <tissue evidence="2">Muscle</tissue>
    </source>
</reference>
<protein>
    <submittedName>
        <fullName evidence="2">Uncharacterized protein</fullName>
    </submittedName>
</protein>